<proteinExistence type="predicted"/>
<name>A0AAV4S0U5_CAEEX</name>
<evidence type="ECO:0000313" key="2">
    <source>
        <dbReference type="Proteomes" id="UP001054945"/>
    </source>
</evidence>
<protein>
    <submittedName>
        <fullName evidence="1">Uncharacterized protein</fullName>
    </submittedName>
</protein>
<gene>
    <name evidence="1" type="ORF">CEXT_808521</name>
</gene>
<accession>A0AAV4S0U5</accession>
<evidence type="ECO:0000313" key="1">
    <source>
        <dbReference type="EMBL" id="GIY28163.1"/>
    </source>
</evidence>
<dbReference type="AlphaFoldDB" id="A0AAV4S0U5"/>
<reference evidence="1 2" key="1">
    <citation type="submission" date="2021-06" db="EMBL/GenBank/DDBJ databases">
        <title>Caerostris extrusa draft genome.</title>
        <authorList>
            <person name="Kono N."/>
            <person name="Arakawa K."/>
        </authorList>
    </citation>
    <scope>NUCLEOTIDE SEQUENCE [LARGE SCALE GENOMIC DNA]</scope>
</reference>
<dbReference type="EMBL" id="BPLR01008912">
    <property type="protein sequence ID" value="GIY28163.1"/>
    <property type="molecule type" value="Genomic_DNA"/>
</dbReference>
<sequence>MEVRSLLLEDNVIILAAFLIRDLHSTLGSAGQYVKCPIEHSGCGASLHCMGSDKQRCRKCQVTSEIKRGHSEVTATSTTKITLKPELNEFVAGVYLD</sequence>
<dbReference type="Proteomes" id="UP001054945">
    <property type="component" value="Unassembled WGS sequence"/>
</dbReference>
<organism evidence="1 2">
    <name type="scientific">Caerostris extrusa</name>
    <name type="common">Bark spider</name>
    <name type="synonym">Caerostris bankana</name>
    <dbReference type="NCBI Taxonomy" id="172846"/>
    <lineage>
        <taxon>Eukaryota</taxon>
        <taxon>Metazoa</taxon>
        <taxon>Ecdysozoa</taxon>
        <taxon>Arthropoda</taxon>
        <taxon>Chelicerata</taxon>
        <taxon>Arachnida</taxon>
        <taxon>Araneae</taxon>
        <taxon>Araneomorphae</taxon>
        <taxon>Entelegynae</taxon>
        <taxon>Araneoidea</taxon>
        <taxon>Araneidae</taxon>
        <taxon>Caerostris</taxon>
    </lineage>
</organism>
<keyword evidence="2" id="KW-1185">Reference proteome</keyword>
<comment type="caution">
    <text evidence="1">The sequence shown here is derived from an EMBL/GenBank/DDBJ whole genome shotgun (WGS) entry which is preliminary data.</text>
</comment>